<evidence type="ECO:0000313" key="3">
    <source>
        <dbReference type="Proteomes" id="UP001260072"/>
    </source>
</evidence>
<evidence type="ECO:0000256" key="1">
    <source>
        <dbReference type="SAM" id="MobiDB-lite"/>
    </source>
</evidence>
<keyword evidence="3" id="KW-1185">Reference proteome</keyword>
<proteinExistence type="predicted"/>
<reference evidence="3" key="1">
    <citation type="submission" date="2023-07" db="EMBL/GenBank/DDBJ databases">
        <title>Description of three actinobacteria isolated from air of manufacturing shop in a pharmaceutical factory.</title>
        <authorList>
            <person name="Zhang D.-F."/>
        </authorList>
    </citation>
    <scope>NUCLEOTIDE SEQUENCE [LARGE SCALE GENOMIC DNA]</scope>
    <source>
        <strain evidence="3">CCTCC AB 2011122</strain>
    </source>
</reference>
<evidence type="ECO:0000313" key="2">
    <source>
        <dbReference type="EMBL" id="MDR5693158.1"/>
    </source>
</evidence>
<dbReference type="Proteomes" id="UP001260072">
    <property type="component" value="Unassembled WGS sequence"/>
</dbReference>
<accession>A0ABU1FN35</accession>
<comment type="caution">
    <text evidence="2">The sequence shown here is derived from an EMBL/GenBank/DDBJ whole genome shotgun (WGS) entry which is preliminary data.</text>
</comment>
<dbReference type="RefSeq" id="WP_310521482.1">
    <property type="nucleotide sequence ID" value="NZ_BAABBS010000003.1"/>
</dbReference>
<protein>
    <submittedName>
        <fullName evidence="2">Uncharacterized protein</fullName>
    </submittedName>
</protein>
<organism evidence="2 3">
    <name type="scientific">Agromyces indicus</name>
    <dbReference type="NCBI Taxonomy" id="758919"/>
    <lineage>
        <taxon>Bacteria</taxon>
        <taxon>Bacillati</taxon>
        <taxon>Actinomycetota</taxon>
        <taxon>Actinomycetes</taxon>
        <taxon>Micrococcales</taxon>
        <taxon>Microbacteriaceae</taxon>
        <taxon>Agromyces</taxon>
    </lineage>
</organism>
<sequence>MDESTQFGEGLADDHEFEVAQDGEIPAEVDLDTAAADADERPVGDDTGDEVVGIDEERRVPLPDEPGPGSSADEE</sequence>
<gene>
    <name evidence="2" type="ORF">RH861_13875</name>
</gene>
<dbReference type="EMBL" id="JAVKGS010000004">
    <property type="protein sequence ID" value="MDR5693158.1"/>
    <property type="molecule type" value="Genomic_DNA"/>
</dbReference>
<feature type="region of interest" description="Disordered" evidence="1">
    <location>
        <begin position="30"/>
        <end position="75"/>
    </location>
</feature>
<name>A0ABU1FN35_9MICO</name>